<accession>A0A443NUF0</accession>
<dbReference type="STRING" id="337451.A0A443NUF0"/>
<dbReference type="EMBL" id="QPKB01000004">
    <property type="protein sequence ID" value="RWR82132.1"/>
    <property type="molecule type" value="Genomic_DNA"/>
</dbReference>
<feature type="region of interest" description="Disordered" evidence="1">
    <location>
        <begin position="69"/>
        <end position="88"/>
    </location>
</feature>
<dbReference type="PANTHER" id="PTHR34560">
    <property type="entry name" value="POLYKETIDE CYCLASE/DEHYDRASE/LIPID TRANSPORT SUPERFAMILY PROTEIN"/>
    <property type="match status" value="1"/>
</dbReference>
<dbReference type="PANTHER" id="PTHR34560:SF1">
    <property type="entry name" value="START DOMAIN-CONTAINING PROTEIN"/>
    <property type="match status" value="1"/>
</dbReference>
<dbReference type="InterPro" id="IPR023393">
    <property type="entry name" value="START-like_dom_sf"/>
</dbReference>
<proteinExistence type="predicted"/>
<keyword evidence="3" id="KW-1185">Reference proteome</keyword>
<evidence type="ECO:0000256" key="1">
    <source>
        <dbReference type="SAM" id="MobiDB-lite"/>
    </source>
</evidence>
<name>A0A443NUF0_9MAGN</name>
<dbReference type="SUPFAM" id="SSF55961">
    <property type="entry name" value="Bet v1-like"/>
    <property type="match status" value="1"/>
</dbReference>
<dbReference type="Gene3D" id="3.30.530.20">
    <property type="match status" value="1"/>
</dbReference>
<dbReference type="AlphaFoldDB" id="A0A443NUF0"/>
<feature type="region of interest" description="Disordered" evidence="1">
    <location>
        <begin position="316"/>
        <end position="338"/>
    </location>
</feature>
<protein>
    <submittedName>
        <fullName evidence="2">Uncharacterized protein</fullName>
    </submittedName>
</protein>
<comment type="caution">
    <text evidence="2">The sequence shown here is derived from an EMBL/GenBank/DDBJ whole genome shotgun (WGS) entry which is preliminary data.</text>
</comment>
<feature type="compositionally biased region" description="Basic and acidic residues" evidence="1">
    <location>
        <begin position="316"/>
        <end position="331"/>
    </location>
</feature>
<evidence type="ECO:0000313" key="3">
    <source>
        <dbReference type="Proteomes" id="UP000283530"/>
    </source>
</evidence>
<evidence type="ECO:0000313" key="2">
    <source>
        <dbReference type="EMBL" id="RWR82132.1"/>
    </source>
</evidence>
<gene>
    <name evidence="2" type="ORF">CKAN_01084300</name>
</gene>
<reference evidence="2 3" key="1">
    <citation type="journal article" date="2019" name="Nat. Plants">
        <title>Stout camphor tree genome fills gaps in understanding of flowering plant genome evolution.</title>
        <authorList>
            <person name="Chaw S.M."/>
            <person name="Liu Y.C."/>
            <person name="Wu Y.W."/>
            <person name="Wang H.Y."/>
            <person name="Lin C.I."/>
            <person name="Wu C.S."/>
            <person name="Ke H.M."/>
            <person name="Chang L.Y."/>
            <person name="Hsu C.Y."/>
            <person name="Yang H.T."/>
            <person name="Sudianto E."/>
            <person name="Hsu M.H."/>
            <person name="Wu K.P."/>
            <person name="Wang L.N."/>
            <person name="Leebens-Mack J.H."/>
            <person name="Tsai I.J."/>
        </authorList>
    </citation>
    <scope>NUCLEOTIDE SEQUENCE [LARGE SCALE GENOMIC DNA]</scope>
    <source>
        <strain evidence="3">cv. Chaw 1501</strain>
        <tissue evidence="2">Young leaves</tissue>
    </source>
</reference>
<dbReference type="Proteomes" id="UP000283530">
    <property type="component" value="Unassembled WGS sequence"/>
</dbReference>
<dbReference type="OrthoDB" id="17317at2759"/>
<sequence>MEKKQNILKYRERLDQTLALPDLVSENSVKALINHQLLHSSPCEIEGDLGDVVQRRTTEVSHFLQMLRSSSGNKSEATKTHGISNSDWKIKKDNDQHRIMYREGPQGTPFHTMLIEGYVDGPIDMCLCVGWEATLFEKWWPQFSVPPFKIISSTCLKKIRIGEEISLVRVKVPWPMTTRESVLHTFELEYFQDDLIVVLMNTVSDTEHVEMRTHGFTRNGIPEAGDIVRIDLVGGFALQKVSSNGTYFRTILNMDMKIEFVPPTLINFISRQLLGSGFKLYRKIVTSAASGDEDFSKALQGPLYVRVREGFNSHNRGKEIKAADDEKSKDEIGEDDAVEPAEAHKAVINHAFLGEIKEEDTEEVIHLEVDQSMNNFRRCQFPEPRHVNNASCSPSPKEE</sequence>
<organism evidence="2 3">
    <name type="scientific">Cinnamomum micranthum f. kanehirae</name>
    <dbReference type="NCBI Taxonomy" id="337451"/>
    <lineage>
        <taxon>Eukaryota</taxon>
        <taxon>Viridiplantae</taxon>
        <taxon>Streptophyta</taxon>
        <taxon>Embryophyta</taxon>
        <taxon>Tracheophyta</taxon>
        <taxon>Spermatophyta</taxon>
        <taxon>Magnoliopsida</taxon>
        <taxon>Magnoliidae</taxon>
        <taxon>Laurales</taxon>
        <taxon>Lauraceae</taxon>
        <taxon>Cinnamomum</taxon>
    </lineage>
</organism>
<feature type="compositionally biased region" description="Polar residues" evidence="1">
    <location>
        <begin position="69"/>
        <end position="87"/>
    </location>
</feature>